<dbReference type="InterPro" id="IPR012341">
    <property type="entry name" value="6hp_glycosidase-like_sf"/>
</dbReference>
<proteinExistence type="inferred from homology"/>
<protein>
    <submittedName>
        <fullName evidence="3">AGE family epimerase/isomerase</fullName>
    </submittedName>
</protein>
<accession>A0A7H0H324</accession>
<gene>
    <name evidence="3" type="ORF">H9L22_11685</name>
</gene>
<evidence type="ECO:0000256" key="2">
    <source>
        <dbReference type="ARBA" id="ARBA00023235"/>
    </source>
</evidence>
<dbReference type="SUPFAM" id="SSF48208">
    <property type="entry name" value="Six-hairpin glycosidases"/>
    <property type="match status" value="1"/>
</dbReference>
<keyword evidence="4" id="KW-1185">Reference proteome</keyword>
<dbReference type="Pfam" id="PF07221">
    <property type="entry name" value="GlcNAc_2-epim"/>
    <property type="match status" value="1"/>
</dbReference>
<dbReference type="AlphaFoldDB" id="A0A7H0H324"/>
<sequence>MDSLGGSDNWFGDAQHLSWLDAQREALLDFYQPEVRLSSGGYAYLDARGRQLPAQGAQLWLGARMLHCFSIAHLLGRPGALEVAQHGMDFYLDGAGRDHEHGGWYPIVGGDEPSDRKELYGQAHVLLAASSAKTAGIPGAEELLGAALDVIDRRFWREEDGACVEAYDRTFTELDPYRGQNANMHLTEAYLAAYEATGDSVLLERAVRIARRIASPAAVEEPGSWRLPEHFDSDWNPLLDFNRDEPRHPFRPYGSQPGHWLEWAKLLMQLIGQGAEEAWMQPAAERLFAGAFADAWLPGGGFAYTVDWDGTPVVRERFFWEPPEGIGAARYLWARTGDPALEARYRELWRYCDEHFIDHEAGSWFPELDDENRPVTHTWPGKADLYHAFQATLYAHTPLELGLAAWARSRAAEA</sequence>
<dbReference type="Gene3D" id="1.50.10.10">
    <property type="match status" value="1"/>
</dbReference>
<reference evidence="3 4" key="1">
    <citation type="submission" date="2020-08" db="EMBL/GenBank/DDBJ databases">
        <title>Genome sequence of Tessaracoccus defluvii JCM 17540T.</title>
        <authorList>
            <person name="Hyun D.-W."/>
            <person name="Bae J.-W."/>
        </authorList>
    </citation>
    <scope>NUCLEOTIDE SEQUENCE [LARGE SCALE GENOMIC DNA]</scope>
    <source>
        <strain evidence="3 4">JCM 17540</strain>
    </source>
</reference>
<evidence type="ECO:0000313" key="4">
    <source>
        <dbReference type="Proteomes" id="UP000516117"/>
    </source>
</evidence>
<dbReference type="GO" id="GO:0016853">
    <property type="term" value="F:isomerase activity"/>
    <property type="evidence" value="ECO:0007669"/>
    <property type="project" value="UniProtKB-KW"/>
</dbReference>
<evidence type="ECO:0000313" key="3">
    <source>
        <dbReference type="EMBL" id="QNP54940.1"/>
    </source>
</evidence>
<dbReference type="Proteomes" id="UP000516117">
    <property type="component" value="Chromosome"/>
</dbReference>
<keyword evidence="2 3" id="KW-0413">Isomerase</keyword>
<organism evidence="3 4">
    <name type="scientific">Tessaracoccus defluvii</name>
    <dbReference type="NCBI Taxonomy" id="1285901"/>
    <lineage>
        <taxon>Bacteria</taxon>
        <taxon>Bacillati</taxon>
        <taxon>Actinomycetota</taxon>
        <taxon>Actinomycetes</taxon>
        <taxon>Propionibacteriales</taxon>
        <taxon>Propionibacteriaceae</taxon>
        <taxon>Tessaracoccus</taxon>
    </lineage>
</organism>
<comment type="similarity">
    <text evidence="1">Belongs to the N-acylglucosamine 2-epimerase family.</text>
</comment>
<evidence type="ECO:0000256" key="1">
    <source>
        <dbReference type="ARBA" id="ARBA00008558"/>
    </source>
</evidence>
<name>A0A7H0H324_9ACTN</name>
<dbReference type="InterPro" id="IPR010819">
    <property type="entry name" value="AGE/CE"/>
</dbReference>
<dbReference type="RefSeq" id="WP_187720076.1">
    <property type="nucleotide sequence ID" value="NZ_BAABBL010000004.1"/>
</dbReference>
<dbReference type="EMBL" id="CP060789">
    <property type="protein sequence ID" value="QNP54940.1"/>
    <property type="molecule type" value="Genomic_DNA"/>
</dbReference>
<dbReference type="InterPro" id="IPR008928">
    <property type="entry name" value="6-hairpin_glycosidase_sf"/>
</dbReference>
<dbReference type="GO" id="GO:0005975">
    <property type="term" value="P:carbohydrate metabolic process"/>
    <property type="evidence" value="ECO:0007669"/>
    <property type="project" value="InterPro"/>
</dbReference>
<dbReference type="PANTHER" id="PTHR15108">
    <property type="entry name" value="N-ACYLGLUCOSAMINE-2-EPIMERASE"/>
    <property type="match status" value="1"/>
</dbReference>
<dbReference type="KEGG" id="tdf:H9L22_11685"/>